<dbReference type="RefSeq" id="WP_311369414.1">
    <property type="nucleotide sequence ID" value="NZ_JAVRHX010000004.1"/>
</dbReference>
<evidence type="ECO:0000256" key="1">
    <source>
        <dbReference type="SAM" id="SignalP"/>
    </source>
</evidence>
<feature type="signal peptide" evidence="1">
    <location>
        <begin position="1"/>
        <end position="29"/>
    </location>
</feature>
<keyword evidence="3" id="KW-1185">Reference proteome</keyword>
<name>A0ABU2ZU17_9ALTE</name>
<dbReference type="PROSITE" id="PS51318">
    <property type="entry name" value="TAT"/>
    <property type="match status" value="1"/>
</dbReference>
<dbReference type="Pfam" id="PF07394">
    <property type="entry name" value="DUF1501"/>
    <property type="match status" value="1"/>
</dbReference>
<dbReference type="Proteomes" id="UP001253545">
    <property type="component" value="Unassembled WGS sequence"/>
</dbReference>
<accession>A0ABU2ZU17</accession>
<dbReference type="PANTHER" id="PTHR43737:SF1">
    <property type="entry name" value="DUF1501 DOMAIN-CONTAINING PROTEIN"/>
    <property type="match status" value="1"/>
</dbReference>
<reference evidence="2 3" key="1">
    <citation type="submission" date="2023-09" db="EMBL/GenBank/DDBJ databases">
        <authorList>
            <person name="Rey-Velasco X."/>
        </authorList>
    </citation>
    <scope>NUCLEOTIDE SEQUENCE [LARGE SCALE GENOMIC DNA]</scope>
    <source>
        <strain evidence="2 3">P117</strain>
    </source>
</reference>
<evidence type="ECO:0000313" key="3">
    <source>
        <dbReference type="Proteomes" id="UP001253545"/>
    </source>
</evidence>
<gene>
    <name evidence="2" type="ORF">RM552_13650</name>
</gene>
<comment type="caution">
    <text evidence="2">The sequence shown here is derived from an EMBL/GenBank/DDBJ whole genome shotgun (WGS) entry which is preliminary data.</text>
</comment>
<organism evidence="2 3">
    <name type="scientific">Glaciecola petra</name>
    <dbReference type="NCBI Taxonomy" id="3075602"/>
    <lineage>
        <taxon>Bacteria</taxon>
        <taxon>Pseudomonadati</taxon>
        <taxon>Pseudomonadota</taxon>
        <taxon>Gammaproteobacteria</taxon>
        <taxon>Alteromonadales</taxon>
        <taxon>Alteromonadaceae</taxon>
        <taxon>Glaciecola</taxon>
    </lineage>
</organism>
<protein>
    <submittedName>
        <fullName evidence="2">DUF1501 domain-containing protein</fullName>
    </submittedName>
</protein>
<proteinExistence type="predicted"/>
<evidence type="ECO:0000313" key="2">
    <source>
        <dbReference type="EMBL" id="MDT0595895.1"/>
    </source>
</evidence>
<dbReference type="PANTHER" id="PTHR43737">
    <property type="entry name" value="BLL7424 PROTEIN"/>
    <property type="match status" value="1"/>
</dbReference>
<feature type="chain" id="PRO_5047061268" evidence="1">
    <location>
        <begin position="30"/>
        <end position="407"/>
    </location>
</feature>
<dbReference type="EMBL" id="JAVRHX010000004">
    <property type="protein sequence ID" value="MDT0595895.1"/>
    <property type="molecule type" value="Genomic_DNA"/>
</dbReference>
<dbReference type="InterPro" id="IPR006311">
    <property type="entry name" value="TAT_signal"/>
</dbReference>
<sequence length="407" mass="45244">MMTKKQYNKTSSRRSFLRKSAMLMGGASAYVWLNTNVAAATTLASNAASTNTIGNKKLVWVFLRGAMDSLHTVVPKHDKQMTILRPHLYNALKPKLLSLNNDFGLHPALKHLHKLYTRKQMSPIVAVASGYRERSHFDAQDQMESGLDITNHDSGWIARALQQAQSNSSENASAYALSRSVPIAMRGMSSNIETWYPSTLPEASPDLLSQLHNLYQGDKSLEDSLSKVIKQKEMPSMQMKEKNRPNFRYLAERCAELLTNENANCAMLELNGWDTHNNQVGRLARLFAQLDGGLEHMQNTLGERWNDTLVIVSTEFGRTAAANGTQGTDHGTASNMFVLGGALPAMNSTLQGGKVLGQWPGLSPEQLYKNRDLMPTSDVRQWMARALSAHWGLSSLQIQRVFPDLLS</sequence>
<keyword evidence="1" id="KW-0732">Signal</keyword>
<dbReference type="InterPro" id="IPR010869">
    <property type="entry name" value="DUF1501"/>
</dbReference>